<gene>
    <name evidence="1" type="ORF">HXX02_13850</name>
</gene>
<keyword evidence="2" id="KW-1185">Reference proteome</keyword>
<protein>
    <recommendedName>
        <fullName evidence="3">Globin</fullName>
    </recommendedName>
</protein>
<proteinExistence type="predicted"/>
<dbReference type="InterPro" id="IPR009050">
    <property type="entry name" value="Globin-like_sf"/>
</dbReference>
<accession>A0ABT1P333</accession>
<evidence type="ECO:0000313" key="2">
    <source>
        <dbReference type="Proteomes" id="UP001205566"/>
    </source>
</evidence>
<comment type="caution">
    <text evidence="1">The sequence shown here is derived from an EMBL/GenBank/DDBJ whole genome shotgun (WGS) entry which is preliminary data.</text>
</comment>
<dbReference type="EMBL" id="JACASI010000034">
    <property type="protein sequence ID" value="MCQ3830526.1"/>
    <property type="molecule type" value="Genomic_DNA"/>
</dbReference>
<sequence length="143" mass="15622">MPKVVSAVPALRSCSQHSAIQTPGECTLLDIIGGRVFVDQLVTEFYQAIGKYLSSEDTSEHGKQTTRQAQFISHALAEQAEPVHSARASFLARGLNPALFEGLMEYFEARLLELGFSPSFGGQLVRTVTDLYDRSETPLSIAC</sequence>
<dbReference type="Proteomes" id="UP001205566">
    <property type="component" value="Unassembled WGS sequence"/>
</dbReference>
<organism evidence="1 2">
    <name type="scientific">Microbulbifer elongatus</name>
    <dbReference type="NCBI Taxonomy" id="86173"/>
    <lineage>
        <taxon>Bacteria</taxon>
        <taxon>Pseudomonadati</taxon>
        <taxon>Pseudomonadota</taxon>
        <taxon>Gammaproteobacteria</taxon>
        <taxon>Cellvibrionales</taxon>
        <taxon>Microbulbiferaceae</taxon>
        <taxon>Microbulbifer</taxon>
    </lineage>
</organism>
<evidence type="ECO:0008006" key="3">
    <source>
        <dbReference type="Google" id="ProtNLM"/>
    </source>
</evidence>
<reference evidence="1" key="1">
    <citation type="thesis" date="2020" institute="Technische Universitat Dresden" country="Dresden, Germany">
        <title>The Agarolytic System of Microbulbifer elongatus PORT2, Isolated from Batu Karas, Pangandaran West Java Indonesia.</title>
        <authorList>
            <person name="Anggraeni S.R."/>
        </authorList>
    </citation>
    <scope>NUCLEOTIDE SEQUENCE</scope>
    <source>
        <strain evidence="1">PORT2</strain>
    </source>
</reference>
<name>A0ABT1P333_9GAMM</name>
<dbReference type="RefSeq" id="WP_255875454.1">
    <property type="nucleotide sequence ID" value="NZ_JACASI010000034.1"/>
</dbReference>
<evidence type="ECO:0000313" key="1">
    <source>
        <dbReference type="EMBL" id="MCQ3830526.1"/>
    </source>
</evidence>
<dbReference type="SUPFAM" id="SSF46458">
    <property type="entry name" value="Globin-like"/>
    <property type="match status" value="1"/>
</dbReference>